<evidence type="ECO:0000313" key="2">
    <source>
        <dbReference type="EMBL" id="NIJ51781.1"/>
    </source>
</evidence>
<keyword evidence="1" id="KW-0472">Membrane</keyword>
<accession>A0ABX0UFK4</accession>
<name>A0ABX0UFK4_9BACT</name>
<dbReference type="RefSeq" id="WP_167267649.1">
    <property type="nucleotide sequence ID" value="NZ_JAASQJ010000001.1"/>
</dbReference>
<evidence type="ECO:0000256" key="1">
    <source>
        <dbReference type="SAM" id="Phobius"/>
    </source>
</evidence>
<keyword evidence="1" id="KW-1133">Transmembrane helix</keyword>
<evidence type="ECO:0000313" key="3">
    <source>
        <dbReference type="Proteomes" id="UP001179181"/>
    </source>
</evidence>
<sequence>MKFKGFLFILSFLRVEGIALFPFIFIKRESPGPFLINHERIHIRQQLEMGIIIFYIWYLVEYFIRLVQHRNHYLAYLHISFEREAYQNQFNLDYLQNRSFWAFWRYLKG</sequence>
<keyword evidence="3" id="KW-1185">Reference proteome</keyword>
<dbReference type="Proteomes" id="UP001179181">
    <property type="component" value="Unassembled WGS sequence"/>
</dbReference>
<dbReference type="EMBL" id="JAASQJ010000001">
    <property type="protein sequence ID" value="NIJ51781.1"/>
    <property type="molecule type" value="Genomic_DNA"/>
</dbReference>
<feature type="transmembrane region" description="Helical" evidence="1">
    <location>
        <begin position="47"/>
        <end position="64"/>
    </location>
</feature>
<protein>
    <recommendedName>
        <fullName evidence="4">DUF4157 domain-containing protein</fullName>
    </recommendedName>
</protein>
<keyword evidence="1" id="KW-0812">Transmembrane</keyword>
<evidence type="ECO:0008006" key="4">
    <source>
        <dbReference type="Google" id="ProtNLM"/>
    </source>
</evidence>
<feature type="transmembrane region" description="Helical" evidence="1">
    <location>
        <begin position="6"/>
        <end position="26"/>
    </location>
</feature>
<proteinExistence type="predicted"/>
<comment type="caution">
    <text evidence="2">The sequence shown here is derived from an EMBL/GenBank/DDBJ whole genome shotgun (WGS) entry which is preliminary data.</text>
</comment>
<organism evidence="2 3">
    <name type="scientific">Dyadobacter arcticus</name>
    <dbReference type="NCBI Taxonomy" id="1078754"/>
    <lineage>
        <taxon>Bacteria</taxon>
        <taxon>Pseudomonadati</taxon>
        <taxon>Bacteroidota</taxon>
        <taxon>Cytophagia</taxon>
        <taxon>Cytophagales</taxon>
        <taxon>Spirosomataceae</taxon>
        <taxon>Dyadobacter</taxon>
    </lineage>
</organism>
<reference evidence="2 3" key="1">
    <citation type="submission" date="2020-03" db="EMBL/GenBank/DDBJ databases">
        <title>Genomic Encyclopedia of Type Strains, Phase IV (KMG-IV): sequencing the most valuable type-strain genomes for metagenomic binning, comparative biology and taxonomic classification.</title>
        <authorList>
            <person name="Goeker M."/>
        </authorList>
    </citation>
    <scope>NUCLEOTIDE SEQUENCE [LARGE SCALE GENOMIC DNA]</scope>
    <source>
        <strain evidence="2 3">DSM 102865</strain>
    </source>
</reference>
<gene>
    <name evidence="2" type="ORF">FHS68_000937</name>
</gene>